<dbReference type="SUPFAM" id="SSF53448">
    <property type="entry name" value="Nucleotide-diphospho-sugar transferases"/>
    <property type="match status" value="1"/>
</dbReference>
<keyword evidence="3" id="KW-0808">Transferase</keyword>
<dbReference type="PANTHER" id="PTHR43777:SF1">
    <property type="entry name" value="MOLYBDENUM COFACTOR CYTIDYLYLTRANSFERASE"/>
    <property type="match status" value="1"/>
</dbReference>
<evidence type="ECO:0000259" key="2">
    <source>
        <dbReference type="Pfam" id="PF12804"/>
    </source>
</evidence>
<dbReference type="InterPro" id="IPR025877">
    <property type="entry name" value="MobA-like_NTP_Trfase"/>
</dbReference>
<accession>A0A6M4M834</accession>
<dbReference type="Proteomes" id="UP000219285">
    <property type="component" value="Chromosome"/>
</dbReference>
<dbReference type="RefSeq" id="WP_075609274.1">
    <property type="nucleotide sequence ID" value="NZ_CP052766.1"/>
</dbReference>
<protein>
    <submittedName>
        <fullName evidence="3">Nucleotidyltransferase family protein</fullName>
    </submittedName>
</protein>
<dbReference type="OrthoDB" id="5298023at2"/>
<dbReference type="AlphaFoldDB" id="A0A6M4M834"/>
<organism evidence="3 4">
    <name type="scientific">Alteromonas pelagimontana</name>
    <dbReference type="NCBI Taxonomy" id="1858656"/>
    <lineage>
        <taxon>Bacteria</taxon>
        <taxon>Pseudomonadati</taxon>
        <taxon>Pseudomonadota</taxon>
        <taxon>Gammaproteobacteria</taxon>
        <taxon>Alteromonadales</taxon>
        <taxon>Alteromonadaceae</taxon>
        <taxon>Alteromonas/Salinimonas group</taxon>
        <taxon>Alteromonas</taxon>
    </lineage>
</organism>
<dbReference type="CDD" id="cd04182">
    <property type="entry name" value="GT_2_like_f"/>
    <property type="match status" value="1"/>
</dbReference>
<name>A0A6M4M834_9ALTE</name>
<proteinExistence type="predicted"/>
<evidence type="ECO:0000313" key="3">
    <source>
        <dbReference type="EMBL" id="QJR79394.1"/>
    </source>
</evidence>
<evidence type="ECO:0000256" key="1">
    <source>
        <dbReference type="ARBA" id="ARBA00022842"/>
    </source>
</evidence>
<evidence type="ECO:0000313" key="4">
    <source>
        <dbReference type="Proteomes" id="UP000219285"/>
    </source>
</evidence>
<dbReference type="InterPro" id="IPR029044">
    <property type="entry name" value="Nucleotide-diphossugar_trans"/>
</dbReference>
<dbReference type="EMBL" id="CP052766">
    <property type="protein sequence ID" value="QJR79394.1"/>
    <property type="molecule type" value="Genomic_DNA"/>
</dbReference>
<dbReference type="Gene3D" id="3.90.550.10">
    <property type="entry name" value="Spore Coat Polysaccharide Biosynthesis Protein SpsA, Chain A"/>
    <property type="match status" value="1"/>
</dbReference>
<feature type="domain" description="MobA-like NTP transferase" evidence="2">
    <location>
        <begin position="8"/>
        <end position="170"/>
    </location>
</feature>
<gene>
    <name evidence="3" type="ORF">CA267_000565</name>
</gene>
<reference evidence="3 4" key="2">
    <citation type="submission" date="2020-04" db="EMBL/GenBank/DDBJ databases">
        <title>Complete genome sequence of Alteromonas pelagimontana 5.12T.</title>
        <authorList>
            <person name="Sinha R.K."/>
            <person name="Krishnan K.P."/>
            <person name="Kurian J.P."/>
        </authorList>
    </citation>
    <scope>NUCLEOTIDE SEQUENCE [LARGE SCALE GENOMIC DNA]</scope>
    <source>
        <strain evidence="3 4">5.12</strain>
    </source>
</reference>
<keyword evidence="4" id="KW-1185">Reference proteome</keyword>
<dbReference type="Pfam" id="PF12804">
    <property type="entry name" value="NTP_transf_3"/>
    <property type="match status" value="1"/>
</dbReference>
<dbReference type="PANTHER" id="PTHR43777">
    <property type="entry name" value="MOLYBDENUM COFACTOR CYTIDYLYLTRANSFERASE"/>
    <property type="match status" value="1"/>
</dbReference>
<dbReference type="KEGG" id="apel:CA267_000565"/>
<reference evidence="4" key="1">
    <citation type="submission" date="2014-12" db="EMBL/GenBank/DDBJ databases">
        <title>Complete genome sequence of a multi-drug resistant Klebsiella pneumoniae.</title>
        <authorList>
            <person name="Hua X."/>
            <person name="Chen Q."/>
            <person name="Li X."/>
            <person name="Feng Y."/>
            <person name="Ruan Z."/>
            <person name="Yu Y."/>
        </authorList>
    </citation>
    <scope>NUCLEOTIDE SEQUENCE [LARGE SCALE GENOMIC DNA]</scope>
    <source>
        <strain evidence="4">5.12</strain>
    </source>
</reference>
<keyword evidence="1" id="KW-0460">Magnesium</keyword>
<dbReference type="GO" id="GO:0016779">
    <property type="term" value="F:nucleotidyltransferase activity"/>
    <property type="evidence" value="ECO:0007669"/>
    <property type="project" value="UniProtKB-ARBA"/>
</dbReference>
<sequence length="202" mass="22441">MSIRLRIILLAGGSSRRYNGNKLFSNHPGGEPLLQYTVKQYAPLCETPIVLVSGAYHQQISADFSHYDICHLVYNPGWQEGIASSIRNGIQYLQREGSHFSHVLIGLSDLPKVTTASLQHLTIAAQEHPQRIIASRWGGRLSAPAIFPVEYLPQLMMLSGDKGAGKLLNNPENASFCKGVEHPEAACDIDRTRDWDSINFHH</sequence>